<dbReference type="Gene3D" id="3.40.50.300">
    <property type="entry name" value="P-loop containing nucleotide triphosphate hydrolases"/>
    <property type="match status" value="2"/>
</dbReference>
<dbReference type="GO" id="GO:0043138">
    <property type="term" value="F:3'-5' DNA helicase activity"/>
    <property type="evidence" value="ECO:0007669"/>
    <property type="project" value="UniProtKB-EC"/>
</dbReference>
<name>A0A2J8B4Q4_9FIRM</name>
<dbReference type="InterPro" id="IPR014001">
    <property type="entry name" value="Helicase_ATP-bd"/>
</dbReference>
<dbReference type="HAMAP" id="MF_00983">
    <property type="entry name" value="PriA"/>
    <property type="match status" value="1"/>
</dbReference>
<dbReference type="SUPFAM" id="SSF52540">
    <property type="entry name" value="P-loop containing nucleoside triphosphate hydrolases"/>
    <property type="match status" value="1"/>
</dbReference>
<keyword evidence="9 12" id="KW-0238">DNA-binding</keyword>
<dbReference type="InterPro" id="IPR001650">
    <property type="entry name" value="Helicase_C-like"/>
</dbReference>
<comment type="catalytic activity">
    <reaction evidence="11 12">
        <text>ATP + H2O = ADP + phosphate + H(+)</text>
        <dbReference type="Rhea" id="RHEA:13065"/>
        <dbReference type="ChEBI" id="CHEBI:15377"/>
        <dbReference type="ChEBI" id="CHEBI:15378"/>
        <dbReference type="ChEBI" id="CHEBI:30616"/>
        <dbReference type="ChEBI" id="CHEBI:43474"/>
        <dbReference type="ChEBI" id="CHEBI:456216"/>
        <dbReference type="EC" id="5.6.2.4"/>
    </reaction>
</comment>
<keyword evidence="10 12" id="KW-0413">Isomerase</keyword>
<dbReference type="GO" id="GO:0006302">
    <property type="term" value="P:double-strand break repair"/>
    <property type="evidence" value="ECO:0007669"/>
    <property type="project" value="InterPro"/>
</dbReference>
<feature type="domain" description="Helicase ATP-binding" evidence="13">
    <location>
        <begin position="334"/>
        <end position="500"/>
    </location>
</feature>
<dbReference type="InterPro" id="IPR027417">
    <property type="entry name" value="P-loop_NTPase"/>
</dbReference>
<comment type="subunit">
    <text evidence="12">Component of the replication restart primosome.</text>
</comment>
<evidence type="ECO:0000256" key="10">
    <source>
        <dbReference type="ARBA" id="ARBA00023235"/>
    </source>
</evidence>
<comment type="similarity">
    <text evidence="12">Belongs to the helicase family. PriA subfamily.</text>
</comment>
<dbReference type="CDD" id="cd18804">
    <property type="entry name" value="SF2_C_priA"/>
    <property type="match status" value="1"/>
</dbReference>
<comment type="catalytic activity">
    <reaction evidence="12">
        <text>Couples ATP hydrolysis with the unwinding of duplex DNA by translocating in the 3'-5' direction.</text>
        <dbReference type="EC" id="5.6.2.4"/>
    </reaction>
</comment>
<feature type="binding site" evidence="12">
    <location>
        <position position="562"/>
    </location>
    <ligand>
        <name>Zn(2+)</name>
        <dbReference type="ChEBI" id="CHEBI:29105"/>
        <label>1</label>
    </ligand>
</feature>
<dbReference type="Pfam" id="PF17764">
    <property type="entry name" value="PriA_3primeBD"/>
    <property type="match status" value="1"/>
</dbReference>
<feature type="binding site" evidence="12">
    <location>
        <position position="574"/>
    </location>
    <ligand>
        <name>Zn(2+)</name>
        <dbReference type="ChEBI" id="CHEBI:29105"/>
        <label>2</label>
    </ligand>
</feature>
<dbReference type="EC" id="5.6.2.4" evidence="12"/>
<comment type="caution">
    <text evidence="15">The sequence shown here is derived from an EMBL/GenBank/DDBJ whole genome shotgun (WGS) entry which is preliminary data.</text>
</comment>
<evidence type="ECO:0000313" key="16">
    <source>
        <dbReference type="Proteomes" id="UP000236394"/>
    </source>
</evidence>
<feature type="domain" description="Helicase C-terminal" evidence="14">
    <location>
        <begin position="594"/>
        <end position="756"/>
    </location>
</feature>
<keyword evidence="5 12" id="KW-0378">Hydrolase</keyword>
<dbReference type="GO" id="GO:0008270">
    <property type="term" value="F:zinc ion binding"/>
    <property type="evidence" value="ECO:0007669"/>
    <property type="project" value="UniProtKB-UniRule"/>
</dbReference>
<dbReference type="GO" id="GO:0006269">
    <property type="term" value="P:DNA replication, synthesis of primer"/>
    <property type="evidence" value="ECO:0007669"/>
    <property type="project" value="UniProtKB-KW"/>
</dbReference>
<dbReference type="Gene3D" id="3.40.1440.60">
    <property type="entry name" value="PriA, 3(prime) DNA-binding domain"/>
    <property type="match status" value="1"/>
</dbReference>
<dbReference type="GO" id="GO:1990077">
    <property type="term" value="C:primosome complex"/>
    <property type="evidence" value="ECO:0007669"/>
    <property type="project" value="UniProtKB-UniRule"/>
</dbReference>
<dbReference type="PANTHER" id="PTHR30580">
    <property type="entry name" value="PRIMOSOMAL PROTEIN N"/>
    <property type="match status" value="1"/>
</dbReference>
<dbReference type="GO" id="GO:0003677">
    <property type="term" value="F:DNA binding"/>
    <property type="evidence" value="ECO:0007669"/>
    <property type="project" value="UniProtKB-UniRule"/>
</dbReference>
<dbReference type="GO" id="GO:0006310">
    <property type="term" value="P:DNA recombination"/>
    <property type="evidence" value="ECO:0007669"/>
    <property type="project" value="InterPro"/>
</dbReference>
<feature type="binding site" evidence="12">
    <location>
        <position position="565"/>
    </location>
    <ligand>
        <name>Zn(2+)</name>
        <dbReference type="ChEBI" id="CHEBI:29105"/>
        <label>1</label>
    </ligand>
</feature>
<keyword evidence="3 12" id="KW-0479">Metal-binding</keyword>
<evidence type="ECO:0000256" key="5">
    <source>
        <dbReference type="ARBA" id="ARBA00022801"/>
    </source>
</evidence>
<comment type="function">
    <text evidence="12">Initiates the restart of stalled replication forks, which reloads the replicative helicase on sites other than the origin of replication. Recognizes and binds to abandoned replication forks and remodels them to uncover a helicase loading site. Promotes assembly of the primosome at these replication forks.</text>
</comment>
<dbReference type="GO" id="GO:0016887">
    <property type="term" value="F:ATP hydrolysis activity"/>
    <property type="evidence" value="ECO:0007669"/>
    <property type="project" value="RHEA"/>
</dbReference>
<evidence type="ECO:0000256" key="9">
    <source>
        <dbReference type="ARBA" id="ARBA00023125"/>
    </source>
</evidence>
<dbReference type="EMBL" id="NBZD01000001">
    <property type="protein sequence ID" value="PNH19726.1"/>
    <property type="molecule type" value="Genomic_DNA"/>
</dbReference>
<sequence>MLVAKVVLRNALLSFDALYSYAVPVADQMKIKPGSRVMVPFGTNNRKEEAFVIRLDNAEGTSFVLKEIVRSLDEQPLFSSEQLKLAGMMTRRYACTWGAALRLMLPAAVSMHIDYYLTLTATGLQELSELKINSAENEQNFLSLATYLSGKRNYSAPLKLLQKQFDFLEAELSTWIEAGYILRHERINSGMKDKTETVRTVYLTDRDAIIALIESDQISSLNQLRVLQLLLEYGEISEADCMAVCSVSKVVLNGMIKKKWLAVGTACYERKRSDVLSAVSDSANAVSNSKVSQAGLEGETFTEEDTPVPVLTQEQNAVLQTLQFELLKRPVSSPANLSPLKENLLFGITGSGKTEVYLRLTAIALQQNLGVIILVPEIALTPQMTYRFQKRFGSNIAVLHSRLTPRQKFEQWRRLASGEAKIAVGARSAIFAPVVNLGLIIIDEEQESSYRADTHPRYDARTLARYRCHNTGAMLLLGSATPSMEAFHRTATGKSGLLELRNRPGMAVLPDVQIVDMRQENRHGNFTIYSDALINACTDACARGEQVMILLNRRGFASSYMCYSCGQVRQCPNCSVNLTYHQQGRRLICHYCGHIEPATKTCPQCGSSLIGGVGYGTQQAESVLQEMLPQAKILRMDQDTTATRLSHGEILTSFRRHEADILIGTQMIAKGHDFPNVTVVGIIGAEKAFFTGDFRASERAFQLFTQAAGRAGRSQKKGKVFLQTYNPDEYAVTCAVNQDYRSFYAAELPYRQALCYPPCGAVLTLQASAPIEITVEHFFRFLYRDLNERFVENRMNNENLIVHKPARSPVWRLNNRVYWQMFLISDKLECLAKIMLYVAQLKLKNEVRLSWNLDG</sequence>
<feature type="binding site" evidence="12">
    <location>
        <position position="571"/>
    </location>
    <ligand>
        <name>Zn(2+)</name>
        <dbReference type="ChEBI" id="CHEBI:29105"/>
        <label>2</label>
    </ligand>
</feature>
<organism evidence="15 16">
    <name type="scientific">Mageeibacillus indolicus</name>
    <dbReference type="NCBI Taxonomy" id="884684"/>
    <lineage>
        <taxon>Bacteria</taxon>
        <taxon>Bacillati</taxon>
        <taxon>Bacillota</taxon>
        <taxon>Clostridia</taxon>
        <taxon>Eubacteriales</taxon>
        <taxon>Oscillospiraceae</taxon>
        <taxon>Mageeibacillus</taxon>
    </lineage>
</organism>
<dbReference type="FunFam" id="3.40.50.300:FF:000489">
    <property type="entry name" value="Primosome assembly protein PriA"/>
    <property type="match status" value="1"/>
</dbReference>
<feature type="binding site" evidence="12">
    <location>
        <position position="589"/>
    </location>
    <ligand>
        <name>Zn(2+)</name>
        <dbReference type="ChEBI" id="CHEBI:29105"/>
        <label>2</label>
    </ligand>
</feature>
<dbReference type="InterPro" id="IPR042115">
    <property type="entry name" value="PriA_3primeBD_sf"/>
</dbReference>
<feature type="binding site" evidence="12">
    <location>
        <position position="602"/>
    </location>
    <ligand>
        <name>Zn(2+)</name>
        <dbReference type="ChEBI" id="CHEBI:29105"/>
        <label>1</label>
    </ligand>
</feature>
<dbReference type="InterPro" id="IPR011545">
    <property type="entry name" value="DEAD/DEAH_box_helicase_dom"/>
</dbReference>
<keyword evidence="7 12" id="KW-0862">Zinc</keyword>
<evidence type="ECO:0000256" key="3">
    <source>
        <dbReference type="ARBA" id="ARBA00022723"/>
    </source>
</evidence>
<evidence type="ECO:0000256" key="8">
    <source>
        <dbReference type="ARBA" id="ARBA00022840"/>
    </source>
</evidence>
<dbReference type="Pfam" id="PF00271">
    <property type="entry name" value="Helicase_C"/>
    <property type="match status" value="1"/>
</dbReference>
<dbReference type="PROSITE" id="PS51192">
    <property type="entry name" value="HELICASE_ATP_BIND_1"/>
    <property type="match status" value="1"/>
</dbReference>
<keyword evidence="4 12" id="KW-0547">Nucleotide-binding</keyword>
<dbReference type="SMART" id="SM00490">
    <property type="entry name" value="HELICc"/>
    <property type="match status" value="1"/>
</dbReference>
<dbReference type="GO" id="GO:0006270">
    <property type="term" value="P:DNA replication initiation"/>
    <property type="evidence" value="ECO:0007669"/>
    <property type="project" value="TreeGrafter"/>
</dbReference>
<evidence type="ECO:0000256" key="11">
    <source>
        <dbReference type="ARBA" id="ARBA00048988"/>
    </source>
</evidence>
<dbReference type="PROSITE" id="PS51194">
    <property type="entry name" value="HELICASE_CTER"/>
    <property type="match status" value="1"/>
</dbReference>
<reference evidence="16" key="1">
    <citation type="submission" date="2017-04" db="EMBL/GenBank/DDBJ databases">
        <authorList>
            <person name="Bumgarner R.E."/>
            <person name="Fredricks D.N."/>
            <person name="Srinivasan S."/>
        </authorList>
    </citation>
    <scope>NUCLEOTIDE SEQUENCE [LARGE SCALE GENOMIC DNA]</scope>
    <source>
        <strain evidence="16">KA00405</strain>
    </source>
</reference>
<dbReference type="CDD" id="cd17929">
    <property type="entry name" value="DEXHc_priA"/>
    <property type="match status" value="1"/>
</dbReference>
<dbReference type="NCBIfam" id="TIGR00595">
    <property type="entry name" value="priA"/>
    <property type="match status" value="1"/>
</dbReference>
<feature type="binding site" evidence="12">
    <location>
        <position position="592"/>
    </location>
    <ligand>
        <name>Zn(2+)</name>
        <dbReference type="ChEBI" id="CHEBI:29105"/>
        <label>2</label>
    </ligand>
</feature>
<evidence type="ECO:0000259" key="13">
    <source>
        <dbReference type="PROSITE" id="PS51192"/>
    </source>
</evidence>
<dbReference type="InterPro" id="IPR040498">
    <property type="entry name" value="PriA_CRR"/>
</dbReference>
<dbReference type="Pfam" id="PF18319">
    <property type="entry name" value="Zn_ribbon_PriA"/>
    <property type="match status" value="1"/>
</dbReference>
<keyword evidence="6 12" id="KW-0347">Helicase</keyword>
<dbReference type="Pfam" id="PF00270">
    <property type="entry name" value="DEAD"/>
    <property type="match status" value="1"/>
</dbReference>
<keyword evidence="2 12" id="KW-0235">DNA replication</keyword>
<dbReference type="GO" id="GO:0005524">
    <property type="term" value="F:ATP binding"/>
    <property type="evidence" value="ECO:0007669"/>
    <property type="project" value="UniProtKB-UniRule"/>
</dbReference>
<evidence type="ECO:0000256" key="1">
    <source>
        <dbReference type="ARBA" id="ARBA00022515"/>
    </source>
</evidence>
<dbReference type="InterPro" id="IPR041222">
    <property type="entry name" value="PriA_3primeBD"/>
</dbReference>
<dbReference type="SMART" id="SM00487">
    <property type="entry name" value="DEXDc"/>
    <property type="match status" value="1"/>
</dbReference>
<evidence type="ECO:0000256" key="2">
    <source>
        <dbReference type="ARBA" id="ARBA00022705"/>
    </source>
</evidence>
<dbReference type="PANTHER" id="PTHR30580:SF0">
    <property type="entry name" value="PRIMOSOMAL PROTEIN N"/>
    <property type="match status" value="1"/>
</dbReference>
<evidence type="ECO:0000259" key="14">
    <source>
        <dbReference type="PROSITE" id="PS51194"/>
    </source>
</evidence>
<keyword evidence="8 12" id="KW-0067">ATP-binding</keyword>
<evidence type="ECO:0000256" key="7">
    <source>
        <dbReference type="ARBA" id="ARBA00022833"/>
    </source>
</evidence>
<protein>
    <recommendedName>
        <fullName evidence="12">Replication restart protein PriA</fullName>
    </recommendedName>
    <alternativeName>
        <fullName evidence="12">ATP-dependent DNA helicase PriA</fullName>
        <ecNumber evidence="12">5.6.2.4</ecNumber>
    </alternativeName>
    <alternativeName>
        <fullName evidence="12">DNA 3'-5' helicase PriA</fullName>
    </alternativeName>
</protein>
<proteinExistence type="inferred from homology"/>
<evidence type="ECO:0000313" key="15">
    <source>
        <dbReference type="EMBL" id="PNH19726.1"/>
    </source>
</evidence>
<dbReference type="RefSeq" id="WP_102892293.1">
    <property type="nucleotide sequence ID" value="NZ_NBZD01000001.1"/>
</dbReference>
<gene>
    <name evidence="12" type="primary">priA</name>
    <name evidence="15" type="ORF">B7R76_02265</name>
</gene>
<evidence type="ECO:0000256" key="6">
    <source>
        <dbReference type="ARBA" id="ARBA00022806"/>
    </source>
</evidence>
<accession>A0A2J8B4Q4</accession>
<evidence type="ECO:0000256" key="4">
    <source>
        <dbReference type="ARBA" id="ARBA00022741"/>
    </source>
</evidence>
<comment type="cofactor">
    <cofactor evidence="12">
        <name>Zn(2+)</name>
        <dbReference type="ChEBI" id="CHEBI:29105"/>
    </cofactor>
    <text evidence="12">Binds 2 zinc ions per subunit.</text>
</comment>
<feature type="binding site" evidence="12">
    <location>
        <position position="605"/>
    </location>
    <ligand>
        <name>Zn(2+)</name>
        <dbReference type="ChEBI" id="CHEBI:29105"/>
        <label>1</label>
    </ligand>
</feature>
<evidence type="ECO:0000256" key="12">
    <source>
        <dbReference type="HAMAP-Rule" id="MF_00983"/>
    </source>
</evidence>
<dbReference type="AlphaFoldDB" id="A0A2J8B4Q4"/>
<keyword evidence="1 12" id="KW-0639">Primosome</keyword>
<dbReference type="InterPro" id="IPR005259">
    <property type="entry name" value="PriA"/>
</dbReference>
<dbReference type="Proteomes" id="UP000236394">
    <property type="component" value="Unassembled WGS sequence"/>
</dbReference>